<evidence type="ECO:0000256" key="1">
    <source>
        <dbReference type="SAM" id="SignalP"/>
    </source>
</evidence>
<feature type="signal peptide" evidence="1">
    <location>
        <begin position="1"/>
        <end position="24"/>
    </location>
</feature>
<protein>
    <recommendedName>
        <fullName evidence="4">Lipoprotein</fullName>
    </recommendedName>
</protein>
<name>A0ABP7XDE7_9FLAO</name>
<feature type="chain" id="PRO_5046574293" description="Lipoprotein" evidence="1">
    <location>
        <begin position="25"/>
        <end position="167"/>
    </location>
</feature>
<dbReference type="Proteomes" id="UP001500459">
    <property type="component" value="Unassembled WGS sequence"/>
</dbReference>
<evidence type="ECO:0008006" key="4">
    <source>
        <dbReference type="Google" id="ProtNLM"/>
    </source>
</evidence>
<organism evidence="2 3">
    <name type="scientific">Aquimarina addita</name>
    <dbReference type="NCBI Taxonomy" id="870485"/>
    <lineage>
        <taxon>Bacteria</taxon>
        <taxon>Pseudomonadati</taxon>
        <taxon>Bacteroidota</taxon>
        <taxon>Flavobacteriia</taxon>
        <taxon>Flavobacteriales</taxon>
        <taxon>Flavobacteriaceae</taxon>
        <taxon>Aquimarina</taxon>
    </lineage>
</organism>
<gene>
    <name evidence="2" type="ORF">GCM10022393_06820</name>
</gene>
<dbReference type="EMBL" id="BAABCW010000002">
    <property type="protein sequence ID" value="GAA4109962.1"/>
    <property type="molecule type" value="Genomic_DNA"/>
</dbReference>
<keyword evidence="1" id="KW-0732">Signal</keyword>
<sequence length="167" mass="19252">MMKTESRILYVLIICIAAICTQCASGPKIETVAPLKLLDAYVQPWASEVEGGKTGFTVHFFVEKKADIILKEIYYKGKKIELQSTQNLTEYIGQYTNSIISKKEIIMSSDPMEEFNNQVPLIIEKTPFELEENECIIEYIQDDKKQYFKLGMLPEKEMERQPTVKPE</sequence>
<keyword evidence="3" id="KW-1185">Reference proteome</keyword>
<accession>A0ABP7XDE7</accession>
<reference evidence="3" key="1">
    <citation type="journal article" date="2019" name="Int. J. Syst. Evol. Microbiol.">
        <title>The Global Catalogue of Microorganisms (GCM) 10K type strain sequencing project: providing services to taxonomists for standard genome sequencing and annotation.</title>
        <authorList>
            <consortium name="The Broad Institute Genomics Platform"/>
            <consortium name="The Broad Institute Genome Sequencing Center for Infectious Disease"/>
            <person name="Wu L."/>
            <person name="Ma J."/>
        </authorList>
    </citation>
    <scope>NUCLEOTIDE SEQUENCE [LARGE SCALE GENOMIC DNA]</scope>
    <source>
        <strain evidence="3">JCM 17106</strain>
    </source>
</reference>
<proteinExistence type="predicted"/>
<evidence type="ECO:0000313" key="2">
    <source>
        <dbReference type="EMBL" id="GAA4109962.1"/>
    </source>
</evidence>
<evidence type="ECO:0000313" key="3">
    <source>
        <dbReference type="Proteomes" id="UP001500459"/>
    </source>
</evidence>
<comment type="caution">
    <text evidence="2">The sequence shown here is derived from an EMBL/GenBank/DDBJ whole genome shotgun (WGS) entry which is preliminary data.</text>
</comment>